<protein>
    <submittedName>
        <fullName evidence="1">Uncharacterized protein</fullName>
    </submittedName>
</protein>
<dbReference type="HOGENOM" id="CLU_1512992_0_0_1"/>
<keyword evidence="2" id="KW-1185">Reference proteome</keyword>
<evidence type="ECO:0000313" key="1">
    <source>
        <dbReference type="EnsemblPlants" id="KQL16242"/>
    </source>
</evidence>
<evidence type="ECO:0000313" key="2">
    <source>
        <dbReference type="Proteomes" id="UP000004995"/>
    </source>
</evidence>
<proteinExistence type="predicted"/>
<reference evidence="2" key="1">
    <citation type="journal article" date="2012" name="Nat. Biotechnol.">
        <title>Reference genome sequence of the model plant Setaria.</title>
        <authorList>
            <person name="Bennetzen J.L."/>
            <person name="Schmutz J."/>
            <person name="Wang H."/>
            <person name="Percifield R."/>
            <person name="Hawkins J."/>
            <person name="Pontaroli A.C."/>
            <person name="Estep M."/>
            <person name="Feng L."/>
            <person name="Vaughn J.N."/>
            <person name="Grimwood J."/>
            <person name="Jenkins J."/>
            <person name="Barry K."/>
            <person name="Lindquist E."/>
            <person name="Hellsten U."/>
            <person name="Deshpande S."/>
            <person name="Wang X."/>
            <person name="Wu X."/>
            <person name="Mitros T."/>
            <person name="Triplett J."/>
            <person name="Yang X."/>
            <person name="Ye C.Y."/>
            <person name="Mauro-Herrera M."/>
            <person name="Wang L."/>
            <person name="Li P."/>
            <person name="Sharma M."/>
            <person name="Sharma R."/>
            <person name="Ronald P.C."/>
            <person name="Panaud O."/>
            <person name="Kellogg E.A."/>
            <person name="Brutnell T.P."/>
            <person name="Doust A.N."/>
            <person name="Tuskan G.A."/>
            <person name="Rokhsar D."/>
            <person name="Devos K.M."/>
        </authorList>
    </citation>
    <scope>NUCLEOTIDE SEQUENCE [LARGE SCALE GENOMIC DNA]</scope>
    <source>
        <strain evidence="2">cv. Yugu1</strain>
    </source>
</reference>
<name>K3ZCC4_SETIT</name>
<dbReference type="AlphaFoldDB" id="K3ZCC4"/>
<dbReference type="eggNOG" id="ENOG502R7FA">
    <property type="taxonomic scope" value="Eukaryota"/>
</dbReference>
<dbReference type="InParanoid" id="K3ZCC4"/>
<dbReference type="EMBL" id="AGNK02001905">
    <property type="status" value="NOT_ANNOTATED_CDS"/>
    <property type="molecule type" value="Genomic_DNA"/>
</dbReference>
<dbReference type="EnsemblPlants" id="KQL16242">
    <property type="protein sequence ID" value="KQL16242"/>
    <property type="gene ID" value="SETIT_024198mg"/>
</dbReference>
<dbReference type="Proteomes" id="UP000004995">
    <property type="component" value="Unassembled WGS sequence"/>
</dbReference>
<dbReference type="Gramene" id="KQL16242">
    <property type="protein sequence ID" value="KQL16242"/>
    <property type="gene ID" value="SETIT_024198mg"/>
</dbReference>
<organism evidence="1 2">
    <name type="scientific">Setaria italica</name>
    <name type="common">Foxtail millet</name>
    <name type="synonym">Panicum italicum</name>
    <dbReference type="NCBI Taxonomy" id="4555"/>
    <lineage>
        <taxon>Eukaryota</taxon>
        <taxon>Viridiplantae</taxon>
        <taxon>Streptophyta</taxon>
        <taxon>Embryophyta</taxon>
        <taxon>Tracheophyta</taxon>
        <taxon>Spermatophyta</taxon>
        <taxon>Magnoliopsida</taxon>
        <taxon>Liliopsida</taxon>
        <taxon>Poales</taxon>
        <taxon>Poaceae</taxon>
        <taxon>PACMAD clade</taxon>
        <taxon>Panicoideae</taxon>
        <taxon>Panicodae</taxon>
        <taxon>Paniceae</taxon>
        <taxon>Cenchrinae</taxon>
        <taxon>Setaria</taxon>
    </lineage>
</organism>
<reference evidence="1" key="2">
    <citation type="submission" date="2018-08" db="UniProtKB">
        <authorList>
            <consortium name="EnsemblPlants"/>
        </authorList>
    </citation>
    <scope>IDENTIFICATION</scope>
    <source>
        <strain evidence="1">Yugu1</strain>
    </source>
</reference>
<accession>K3ZCC4</accession>
<sequence length="180" mass="20238">MGHLQLRFTSCRVPQPPPSFYARSSTDSVEEQVKGRLWAHRGLSQWHSSFSTCVKPNYKIITQVDEQATSNNVPQGPITRSCAKKLQQEVNSLLAELKLHRNENCLLPKCCTLIVLRFTHEDMDNTQLEKGYVKSRMSYMKTNKVAVQAETGYMCETLSCAADASNSRASLYQSAMTRGA</sequence>